<feature type="signal peptide" evidence="2">
    <location>
        <begin position="1"/>
        <end position="26"/>
    </location>
</feature>
<evidence type="ECO:0000313" key="4">
    <source>
        <dbReference type="Proteomes" id="UP000235387"/>
    </source>
</evidence>
<dbReference type="RefSeq" id="WP_102392127.1">
    <property type="nucleotide sequence ID" value="NZ_MDAG01000060.1"/>
</dbReference>
<proteinExistence type="predicted"/>
<feature type="region of interest" description="Disordered" evidence="1">
    <location>
        <begin position="29"/>
        <end position="56"/>
    </location>
</feature>
<protein>
    <submittedName>
        <fullName evidence="3">MltA-interacting MipA family protein</fullName>
    </submittedName>
</protein>
<sequence length="474" mass="53438">MVLRNILTLPSLVASAAIFTSAGAFATSEPMPSETMLSEPVPSEPLPVEATEETPADVETLRSKRSENWGIAATMRSAGIPYKGTGSDYVSSFVPMMFYQDEAFFINGTEGGIRLWEKEEWRLNAILRMRFIDLPRDVQNDIGGDTGDYGFQLKRDFGEGWYSDLEFLSDKSERFHGVATLGKTFESDDYFVDATASVRYKDANFNSYYYGLSEFSDRGERLGAGADIKIGVRGRYHVYSNLYLVGATYATYFDSNVRHASSIDADWQGEVFAGFGFFNDNRRHGERELSTRPYWRVAHGWATPSNIGDIIAGDSEKDPFNNQLTSLFYGHPLTDSLFGVPLDIYLTPGVVWHWNSEVQASSSEFVMAIKAFYEVEWPTKWRIGVAEGLSYVNNITYIEQTELNEKGYEPSNLLNYIDLSLDVNLGDLFNVPALDRAWLGYSIHHRSAIFEKASQFGRIKGGSNYNTLYLQIEF</sequence>
<dbReference type="InterPro" id="IPR010583">
    <property type="entry name" value="MipA"/>
</dbReference>
<reference evidence="4" key="1">
    <citation type="submission" date="2016-07" db="EMBL/GenBank/DDBJ databases">
        <title>Nontailed viruses are major unrecognized killers of bacteria in the ocean.</title>
        <authorList>
            <person name="Kauffman K."/>
            <person name="Hussain F."/>
            <person name="Yang J."/>
            <person name="Arevalo P."/>
            <person name="Brown J."/>
            <person name="Cutler M."/>
            <person name="Kelly L."/>
            <person name="Polz M.F."/>
        </authorList>
    </citation>
    <scope>NUCLEOTIDE SEQUENCE [LARGE SCALE GENOMIC DNA]</scope>
    <source>
        <strain evidence="4">10N.261.45.A10</strain>
    </source>
</reference>
<comment type="caution">
    <text evidence="3">The sequence shown here is derived from an EMBL/GenBank/DDBJ whole genome shotgun (WGS) entry which is preliminary data.</text>
</comment>
<feature type="chain" id="PRO_5014963964" evidence="2">
    <location>
        <begin position="27"/>
        <end position="474"/>
    </location>
</feature>
<dbReference type="EMBL" id="MDAL01000060">
    <property type="protein sequence ID" value="PMN88114.1"/>
    <property type="molecule type" value="Genomic_DNA"/>
</dbReference>
<keyword evidence="2" id="KW-0732">Signal</keyword>
<dbReference type="Pfam" id="PF06629">
    <property type="entry name" value="MipA"/>
    <property type="match status" value="1"/>
</dbReference>
<evidence type="ECO:0000256" key="1">
    <source>
        <dbReference type="SAM" id="MobiDB-lite"/>
    </source>
</evidence>
<name>A0A2N7L413_9GAMM</name>
<evidence type="ECO:0000256" key="2">
    <source>
        <dbReference type="SAM" id="SignalP"/>
    </source>
</evidence>
<feature type="compositionally biased region" description="Low complexity" evidence="1">
    <location>
        <begin position="37"/>
        <end position="49"/>
    </location>
</feature>
<gene>
    <name evidence="3" type="ORF">BCT23_06725</name>
</gene>
<dbReference type="Proteomes" id="UP000235387">
    <property type="component" value="Unassembled WGS sequence"/>
</dbReference>
<accession>A0A2N7L413</accession>
<dbReference type="STRING" id="1190603.A1OO_09110"/>
<evidence type="ECO:0000313" key="3">
    <source>
        <dbReference type="EMBL" id="PMN88114.1"/>
    </source>
</evidence>
<dbReference type="AlphaFoldDB" id="A0A2N7L413"/>
<organism evidence="3 4">
    <name type="scientific">Enterovibrio norvegicus</name>
    <dbReference type="NCBI Taxonomy" id="188144"/>
    <lineage>
        <taxon>Bacteria</taxon>
        <taxon>Pseudomonadati</taxon>
        <taxon>Pseudomonadota</taxon>
        <taxon>Gammaproteobacteria</taxon>
        <taxon>Vibrionales</taxon>
        <taxon>Vibrionaceae</taxon>
        <taxon>Enterovibrio</taxon>
    </lineage>
</organism>